<evidence type="ECO:0000256" key="2">
    <source>
        <dbReference type="ARBA" id="ARBA00022729"/>
    </source>
</evidence>
<name>A0A1W6ZWK8_9HYPH</name>
<dbReference type="PANTHER" id="PTHR35841:SF1">
    <property type="entry name" value="PHOSPHONATES-BINDING PERIPLASMIC PROTEIN"/>
    <property type="match status" value="1"/>
</dbReference>
<gene>
    <name evidence="3" type="ORF">CAK95_23680</name>
</gene>
<evidence type="ECO:0000313" key="3">
    <source>
        <dbReference type="EMBL" id="ARQ01762.1"/>
    </source>
</evidence>
<evidence type="ECO:0000256" key="1">
    <source>
        <dbReference type="ARBA" id="ARBA00007162"/>
    </source>
</evidence>
<dbReference type="PANTHER" id="PTHR35841">
    <property type="entry name" value="PHOSPHONATES-BINDING PERIPLASMIC PROTEIN"/>
    <property type="match status" value="1"/>
</dbReference>
<dbReference type="GO" id="GO:0043190">
    <property type="term" value="C:ATP-binding cassette (ABC) transporter complex"/>
    <property type="evidence" value="ECO:0007669"/>
    <property type="project" value="InterPro"/>
</dbReference>
<dbReference type="AlphaFoldDB" id="A0A1W6ZWK8"/>
<dbReference type="GO" id="GO:0055085">
    <property type="term" value="P:transmembrane transport"/>
    <property type="evidence" value="ECO:0007669"/>
    <property type="project" value="InterPro"/>
</dbReference>
<sequence length="288" mass="30830">MKRRTFLLGCAAAGLSIGFAQAQTQNPAKLRVALLPDENASTLIQNAQPLKKYLEDTLKKEIELVVTTDYSSMIEAMRFGRIEVAYFGPLSYVLAKSKAPGIEPFAVGVSKGSPTYKSVIIALADGPVKSIADIKGKIMGYGDFASTSSHLIPRAYLARNGLVGDKDYKFANLGAHDAVARAVQSGQVQAGGLSQEIFNALVAKGTIDGKKLVVLAESDPIPNYPMVMQGNLAPELKTQITSAFIGLKDPAILKTFRAEGFVATDDKAYDILRDTAKILALDLSKFKG</sequence>
<comment type="similarity">
    <text evidence="1">Belongs to the phosphate/phosphite/phosphonate binding protein family.</text>
</comment>
<evidence type="ECO:0000313" key="4">
    <source>
        <dbReference type="Proteomes" id="UP000194137"/>
    </source>
</evidence>
<keyword evidence="2" id="KW-0732">Signal</keyword>
<proteinExistence type="inferred from homology"/>
<dbReference type="Proteomes" id="UP000194137">
    <property type="component" value="Chromosome"/>
</dbReference>
<protein>
    <submittedName>
        <fullName evidence="3">Phosphate ABC transporter substrate-binding protein</fullName>
    </submittedName>
</protein>
<reference evidence="3 4" key="1">
    <citation type="submission" date="2017-05" db="EMBL/GenBank/DDBJ databases">
        <title>Full genome sequence of Pseudorhodoplanes sinuspersici.</title>
        <authorList>
            <person name="Dastgheib S.M.M."/>
            <person name="Shavandi M."/>
            <person name="Tirandaz H."/>
        </authorList>
    </citation>
    <scope>NUCLEOTIDE SEQUENCE [LARGE SCALE GENOMIC DNA]</scope>
    <source>
        <strain evidence="3 4">RIPI110</strain>
    </source>
</reference>
<dbReference type="SUPFAM" id="SSF53850">
    <property type="entry name" value="Periplasmic binding protein-like II"/>
    <property type="match status" value="1"/>
</dbReference>
<dbReference type="STRING" id="1235591.CAK95_23680"/>
<dbReference type="Gene3D" id="3.40.190.10">
    <property type="entry name" value="Periplasmic binding protein-like II"/>
    <property type="match status" value="2"/>
</dbReference>
<dbReference type="Pfam" id="PF12974">
    <property type="entry name" value="Phosphonate-bd"/>
    <property type="match status" value="1"/>
</dbReference>
<dbReference type="NCBIfam" id="TIGR01098">
    <property type="entry name" value="3A0109s03R"/>
    <property type="match status" value="1"/>
</dbReference>
<keyword evidence="4" id="KW-1185">Reference proteome</keyword>
<dbReference type="EMBL" id="CP021112">
    <property type="protein sequence ID" value="ARQ01762.1"/>
    <property type="molecule type" value="Genomic_DNA"/>
</dbReference>
<organism evidence="3 4">
    <name type="scientific">Pseudorhodoplanes sinuspersici</name>
    <dbReference type="NCBI Taxonomy" id="1235591"/>
    <lineage>
        <taxon>Bacteria</taxon>
        <taxon>Pseudomonadati</taxon>
        <taxon>Pseudomonadota</taxon>
        <taxon>Alphaproteobacteria</taxon>
        <taxon>Hyphomicrobiales</taxon>
        <taxon>Pseudorhodoplanes</taxon>
    </lineage>
</organism>
<accession>A0A1W6ZWK8</accession>
<dbReference type="InterPro" id="IPR005770">
    <property type="entry name" value="PhnD"/>
</dbReference>
<dbReference type="KEGG" id="psin:CAK95_23680"/>